<dbReference type="InterPro" id="IPR001367">
    <property type="entry name" value="Fe_dep_repressor"/>
</dbReference>
<dbReference type="GO" id="GO:0003677">
    <property type="term" value="F:DNA binding"/>
    <property type="evidence" value="ECO:0007669"/>
    <property type="project" value="UniProtKB-KW"/>
</dbReference>
<dbReference type="GO" id="GO:0046914">
    <property type="term" value="F:transition metal ion binding"/>
    <property type="evidence" value="ECO:0007669"/>
    <property type="project" value="InterPro"/>
</dbReference>
<name>A0A9D6L4X9_UNCEI</name>
<keyword evidence="5" id="KW-0678">Repressor</keyword>
<feature type="domain" description="HTH dtxR-type" evidence="13">
    <location>
        <begin position="5"/>
        <end position="72"/>
    </location>
</feature>
<comment type="subcellular location">
    <subcellularLocation>
        <location evidence="1">Cytoplasm</location>
    </subcellularLocation>
</comment>
<evidence type="ECO:0000256" key="7">
    <source>
        <dbReference type="ARBA" id="ARBA00023015"/>
    </source>
</evidence>
<dbReference type="InterPro" id="IPR036390">
    <property type="entry name" value="WH_DNA-bd_sf"/>
</dbReference>
<dbReference type="Gene3D" id="1.10.10.10">
    <property type="entry name" value="Winged helix-like DNA-binding domain superfamily/Winged helix DNA-binding domain"/>
    <property type="match status" value="1"/>
</dbReference>
<organism evidence="14 15">
    <name type="scientific">Eiseniibacteriota bacterium</name>
    <dbReference type="NCBI Taxonomy" id="2212470"/>
    <lineage>
        <taxon>Bacteria</taxon>
        <taxon>Candidatus Eiseniibacteriota</taxon>
    </lineage>
</organism>
<dbReference type="SMART" id="SM00899">
    <property type="entry name" value="FeoA"/>
    <property type="match status" value="1"/>
</dbReference>
<comment type="subunit">
    <text evidence="3">Homodimer.</text>
</comment>
<dbReference type="GO" id="GO:0046983">
    <property type="term" value="F:protein dimerization activity"/>
    <property type="evidence" value="ECO:0007669"/>
    <property type="project" value="InterPro"/>
</dbReference>
<dbReference type="InterPro" id="IPR038157">
    <property type="entry name" value="FeoA_core_dom"/>
</dbReference>
<dbReference type="AlphaFoldDB" id="A0A9D6L4X9"/>
<evidence type="ECO:0000259" key="13">
    <source>
        <dbReference type="PROSITE" id="PS50944"/>
    </source>
</evidence>
<dbReference type="InterPro" id="IPR022687">
    <property type="entry name" value="HTH_DTXR"/>
</dbReference>
<keyword evidence="7" id="KW-0805">Transcription regulation</keyword>
<dbReference type="PROSITE" id="PS50944">
    <property type="entry name" value="HTH_DTXR"/>
    <property type="match status" value="1"/>
</dbReference>
<dbReference type="InterPro" id="IPR022689">
    <property type="entry name" value="Iron_dep_repressor"/>
</dbReference>
<dbReference type="InterPro" id="IPR050536">
    <property type="entry name" value="DtxR_MntR_Metal-Reg"/>
</dbReference>
<evidence type="ECO:0000256" key="1">
    <source>
        <dbReference type="ARBA" id="ARBA00004496"/>
    </source>
</evidence>
<keyword evidence="10" id="KW-0804">Transcription</keyword>
<dbReference type="InterPro" id="IPR007167">
    <property type="entry name" value="Fe-transptr_FeoA-like"/>
</dbReference>
<dbReference type="GO" id="GO:0003700">
    <property type="term" value="F:DNA-binding transcription factor activity"/>
    <property type="evidence" value="ECO:0007669"/>
    <property type="project" value="InterPro"/>
</dbReference>
<keyword evidence="6" id="KW-0408">Iron</keyword>
<dbReference type="InterPro" id="IPR008988">
    <property type="entry name" value="Transcriptional_repressor_C"/>
</dbReference>
<protein>
    <recommendedName>
        <fullName evidence="12">Manganese transport regulator</fullName>
    </recommendedName>
</protein>
<evidence type="ECO:0000256" key="12">
    <source>
        <dbReference type="ARBA" id="ARBA00032593"/>
    </source>
</evidence>
<dbReference type="PANTHER" id="PTHR33238">
    <property type="entry name" value="IRON (METAL) DEPENDENT REPRESSOR, DTXR FAMILY"/>
    <property type="match status" value="1"/>
</dbReference>
<keyword evidence="11" id="KW-0464">Manganese</keyword>
<dbReference type="EMBL" id="JACQAY010000208">
    <property type="protein sequence ID" value="MBI3539907.1"/>
    <property type="molecule type" value="Genomic_DNA"/>
</dbReference>
<evidence type="ECO:0000256" key="8">
    <source>
        <dbReference type="ARBA" id="ARBA00023125"/>
    </source>
</evidence>
<dbReference type="Pfam" id="PF04023">
    <property type="entry name" value="FeoA"/>
    <property type="match status" value="1"/>
</dbReference>
<dbReference type="PANTHER" id="PTHR33238:SF11">
    <property type="entry name" value="TRANSCRIPTIONAL REGULATOR MNTR"/>
    <property type="match status" value="1"/>
</dbReference>
<dbReference type="SMART" id="SM00529">
    <property type="entry name" value="HTH_DTXR"/>
    <property type="match status" value="1"/>
</dbReference>
<comment type="similarity">
    <text evidence="2">Belongs to the DtxR/MntR family.</text>
</comment>
<proteinExistence type="inferred from homology"/>
<evidence type="ECO:0000313" key="15">
    <source>
        <dbReference type="Proteomes" id="UP000807850"/>
    </source>
</evidence>
<comment type="caution">
    <text evidence="14">The sequence shown here is derived from an EMBL/GenBank/DDBJ whole genome shotgun (WGS) entry which is preliminary data.</text>
</comment>
<dbReference type="GO" id="GO:0005737">
    <property type="term" value="C:cytoplasm"/>
    <property type="evidence" value="ECO:0007669"/>
    <property type="project" value="UniProtKB-SubCell"/>
</dbReference>
<keyword evidence="9" id="KW-0010">Activator</keyword>
<evidence type="ECO:0000256" key="10">
    <source>
        <dbReference type="ARBA" id="ARBA00023163"/>
    </source>
</evidence>
<dbReference type="InterPro" id="IPR036421">
    <property type="entry name" value="Fe_dep_repressor_sf"/>
</dbReference>
<dbReference type="InterPro" id="IPR036388">
    <property type="entry name" value="WH-like_DNA-bd_sf"/>
</dbReference>
<dbReference type="Gene3D" id="1.10.60.10">
    <property type="entry name" value="Iron dependent repressor, metal binding and dimerisation domain"/>
    <property type="match status" value="1"/>
</dbReference>
<dbReference type="SUPFAM" id="SSF50037">
    <property type="entry name" value="C-terminal domain of transcriptional repressors"/>
    <property type="match status" value="1"/>
</dbReference>
<dbReference type="SUPFAM" id="SSF47979">
    <property type="entry name" value="Iron-dependent repressor protein, dimerization domain"/>
    <property type="match status" value="1"/>
</dbReference>
<sequence>MPATMTRSRQDYLKALYALAPPAAGRGARAAVAPSRLAQRLGVSAPSVTHMLARLARERLVTHAPRAGAWLTARGRREALRVLRRHRILETFLVRVLGFDWAEVHADAEVLEHHISDRVLAAIDRIMGHPVEDPHGHPIPDRSGRVRRRRLAPLSTLPPGARAVVREIHDADGRRMGRWKDAGLVPGAAVRMREVHPLDDVFVIAIGRRRVVTGSEGLEGILVQPARRRA</sequence>
<evidence type="ECO:0000256" key="11">
    <source>
        <dbReference type="ARBA" id="ARBA00023211"/>
    </source>
</evidence>
<dbReference type="Pfam" id="PF02742">
    <property type="entry name" value="Fe_dep_repr_C"/>
    <property type="match status" value="1"/>
</dbReference>
<accession>A0A9D6L4X9</accession>
<evidence type="ECO:0000256" key="3">
    <source>
        <dbReference type="ARBA" id="ARBA00011738"/>
    </source>
</evidence>
<keyword evidence="4" id="KW-0963">Cytoplasm</keyword>
<dbReference type="Proteomes" id="UP000807850">
    <property type="component" value="Unassembled WGS sequence"/>
</dbReference>
<keyword evidence="8" id="KW-0238">DNA-binding</keyword>
<evidence type="ECO:0000313" key="14">
    <source>
        <dbReference type="EMBL" id="MBI3539907.1"/>
    </source>
</evidence>
<evidence type="ECO:0000256" key="4">
    <source>
        <dbReference type="ARBA" id="ARBA00022490"/>
    </source>
</evidence>
<evidence type="ECO:0000256" key="6">
    <source>
        <dbReference type="ARBA" id="ARBA00023004"/>
    </source>
</evidence>
<dbReference type="SUPFAM" id="SSF46785">
    <property type="entry name" value="Winged helix' DNA-binding domain"/>
    <property type="match status" value="1"/>
</dbReference>
<dbReference type="Gene3D" id="2.30.30.90">
    <property type="match status" value="1"/>
</dbReference>
<evidence type="ECO:0000256" key="5">
    <source>
        <dbReference type="ARBA" id="ARBA00022491"/>
    </source>
</evidence>
<evidence type="ECO:0000256" key="2">
    <source>
        <dbReference type="ARBA" id="ARBA00007871"/>
    </source>
</evidence>
<evidence type="ECO:0000256" key="9">
    <source>
        <dbReference type="ARBA" id="ARBA00023159"/>
    </source>
</evidence>
<reference evidence="14" key="1">
    <citation type="submission" date="2020-07" db="EMBL/GenBank/DDBJ databases">
        <title>Huge and variable diversity of episymbiotic CPR bacteria and DPANN archaea in groundwater ecosystems.</title>
        <authorList>
            <person name="He C.Y."/>
            <person name="Keren R."/>
            <person name="Whittaker M."/>
            <person name="Farag I.F."/>
            <person name="Doudna J."/>
            <person name="Cate J.H.D."/>
            <person name="Banfield J.F."/>
        </authorList>
    </citation>
    <scope>NUCLEOTIDE SEQUENCE</scope>
    <source>
        <strain evidence="14">NC_groundwater_928_Pr1_S-0.2um_72_17</strain>
    </source>
</reference>
<gene>
    <name evidence="14" type="ORF">HY076_06510</name>
</gene>
<dbReference type="Pfam" id="PF01325">
    <property type="entry name" value="Fe_dep_repress"/>
    <property type="match status" value="1"/>
</dbReference>